<dbReference type="SUPFAM" id="SSF144210">
    <property type="entry name" value="Nop10-like SnoRNP"/>
    <property type="match status" value="1"/>
</dbReference>
<protein>
    <recommendedName>
        <fullName evidence="3">Ribosome biogenesis protein Nop10</fullName>
    </recommendedName>
</protein>
<dbReference type="InterPro" id="IPR036756">
    <property type="entry name" value="H/ACA_rnp_Nop10_sf"/>
</dbReference>
<evidence type="ECO:0000256" key="2">
    <source>
        <dbReference type="ARBA" id="ARBA00009462"/>
    </source>
</evidence>
<dbReference type="EMBL" id="LAZR01003134">
    <property type="protein sequence ID" value="KKN21586.1"/>
    <property type="molecule type" value="Genomic_DNA"/>
</dbReference>
<dbReference type="Gene3D" id="2.20.28.40">
    <property type="entry name" value="H/ACA ribonucleoprotein complex, subunit Nop10"/>
    <property type="match status" value="1"/>
</dbReference>
<evidence type="ECO:0000313" key="7">
    <source>
        <dbReference type="EMBL" id="KKN21586.1"/>
    </source>
</evidence>
<reference evidence="7" key="1">
    <citation type="journal article" date="2015" name="Nature">
        <title>Complex archaea that bridge the gap between prokaryotes and eukaryotes.</title>
        <authorList>
            <person name="Spang A."/>
            <person name="Saw J.H."/>
            <person name="Jorgensen S.L."/>
            <person name="Zaremba-Niedzwiedzka K."/>
            <person name="Martijn J."/>
            <person name="Lind A.E."/>
            <person name="van Eijk R."/>
            <person name="Schleper C."/>
            <person name="Guy L."/>
            <person name="Ettema T.J."/>
        </authorList>
    </citation>
    <scope>NUCLEOTIDE SEQUENCE</scope>
</reference>
<dbReference type="InterPro" id="IPR007264">
    <property type="entry name" value="H/ACA_rnp_Nop10"/>
</dbReference>
<keyword evidence="6" id="KW-0687">Ribonucleoprotein</keyword>
<evidence type="ECO:0000256" key="3">
    <source>
        <dbReference type="ARBA" id="ARBA00018821"/>
    </source>
</evidence>
<dbReference type="GO" id="GO:0001522">
    <property type="term" value="P:pseudouridine synthesis"/>
    <property type="evidence" value="ECO:0007669"/>
    <property type="project" value="InterPro"/>
</dbReference>
<dbReference type="AlphaFoldDB" id="A0A0F9R8P3"/>
<sequence length="65" mass="7902">MIIDMTKYLQKCRECKRYGLQNPKSKCRYCGGQLVNTKPPKFSLIDKYGKYRMSYFKEEFDKKFK</sequence>
<keyword evidence="4" id="KW-0690">Ribosome biogenesis</keyword>
<keyword evidence="5" id="KW-0698">rRNA processing</keyword>
<comment type="caution">
    <text evidence="7">The sequence shown here is derived from an EMBL/GenBank/DDBJ whole genome shotgun (WGS) entry which is preliminary data.</text>
</comment>
<accession>A0A0F9R8P3</accession>
<gene>
    <name evidence="7" type="ORF">LCGC14_0923840</name>
</gene>
<proteinExistence type="inferred from homology"/>
<dbReference type="GO" id="GO:0030515">
    <property type="term" value="F:snoRNA binding"/>
    <property type="evidence" value="ECO:0007669"/>
    <property type="project" value="InterPro"/>
</dbReference>
<dbReference type="InterPro" id="IPR023532">
    <property type="entry name" value="Nop10_arc-typ"/>
</dbReference>
<comment type="function">
    <text evidence="1">Involved in ribosome biogenesis; more specifically in 18S rRNA pseudouridylation and in cleavage of pre-rRNA.</text>
</comment>
<name>A0A0F9R8P3_9ZZZZ</name>
<evidence type="ECO:0000256" key="1">
    <source>
        <dbReference type="ARBA" id="ARBA00002325"/>
    </source>
</evidence>
<dbReference type="GO" id="GO:1990904">
    <property type="term" value="C:ribonucleoprotein complex"/>
    <property type="evidence" value="ECO:0007669"/>
    <property type="project" value="UniProtKB-KW"/>
</dbReference>
<dbReference type="GO" id="GO:0006364">
    <property type="term" value="P:rRNA processing"/>
    <property type="evidence" value="ECO:0007669"/>
    <property type="project" value="UniProtKB-KW"/>
</dbReference>
<comment type="similarity">
    <text evidence="2">Belongs to the NOP10 family.</text>
</comment>
<evidence type="ECO:0000256" key="4">
    <source>
        <dbReference type="ARBA" id="ARBA00022517"/>
    </source>
</evidence>
<evidence type="ECO:0000256" key="6">
    <source>
        <dbReference type="ARBA" id="ARBA00023274"/>
    </source>
</evidence>
<organism evidence="7">
    <name type="scientific">marine sediment metagenome</name>
    <dbReference type="NCBI Taxonomy" id="412755"/>
    <lineage>
        <taxon>unclassified sequences</taxon>
        <taxon>metagenomes</taxon>
        <taxon>ecological metagenomes</taxon>
    </lineage>
</organism>
<dbReference type="Pfam" id="PF04135">
    <property type="entry name" value="Nop10p"/>
    <property type="match status" value="1"/>
</dbReference>
<evidence type="ECO:0000256" key="5">
    <source>
        <dbReference type="ARBA" id="ARBA00022552"/>
    </source>
</evidence>
<dbReference type="HAMAP" id="MF_00803">
    <property type="entry name" value="Nop10"/>
    <property type="match status" value="1"/>
</dbReference>